<evidence type="ECO:0000313" key="3">
    <source>
        <dbReference type="Proteomes" id="UP000649955"/>
    </source>
</evidence>
<evidence type="ECO:0000313" key="2">
    <source>
        <dbReference type="EMBL" id="GHG08938.1"/>
    </source>
</evidence>
<feature type="region of interest" description="Disordered" evidence="1">
    <location>
        <begin position="164"/>
        <end position="193"/>
    </location>
</feature>
<keyword evidence="3" id="KW-1185">Reference proteome</keyword>
<accession>A0ABQ3KBT1</accession>
<name>A0ABQ3KBT1_9PSEU</name>
<reference evidence="3" key="1">
    <citation type="journal article" date="2019" name="Int. J. Syst. Evol. Microbiol.">
        <title>The Global Catalogue of Microorganisms (GCM) 10K type strain sequencing project: providing services to taxonomists for standard genome sequencing and annotation.</title>
        <authorList>
            <consortium name="The Broad Institute Genomics Platform"/>
            <consortium name="The Broad Institute Genome Sequencing Center for Infectious Disease"/>
            <person name="Wu L."/>
            <person name="Ma J."/>
        </authorList>
    </citation>
    <scope>NUCLEOTIDE SEQUENCE [LARGE SCALE GENOMIC DNA]</scope>
    <source>
        <strain evidence="3">CGMCC 4.7680</strain>
    </source>
</reference>
<organism evidence="2 3">
    <name type="scientific">Amycolatopsis bullii</name>
    <dbReference type="NCBI Taxonomy" id="941987"/>
    <lineage>
        <taxon>Bacteria</taxon>
        <taxon>Bacillati</taxon>
        <taxon>Actinomycetota</taxon>
        <taxon>Actinomycetes</taxon>
        <taxon>Pseudonocardiales</taxon>
        <taxon>Pseudonocardiaceae</taxon>
        <taxon>Amycolatopsis</taxon>
    </lineage>
</organism>
<evidence type="ECO:0000256" key="1">
    <source>
        <dbReference type="SAM" id="MobiDB-lite"/>
    </source>
</evidence>
<protein>
    <recommendedName>
        <fullName evidence="4">Primase C-terminal 1 domain-containing protein</fullName>
    </recommendedName>
</protein>
<dbReference type="EMBL" id="BNAW01000008">
    <property type="protein sequence ID" value="GHG08938.1"/>
    <property type="molecule type" value="Genomic_DNA"/>
</dbReference>
<evidence type="ECO:0008006" key="4">
    <source>
        <dbReference type="Google" id="ProtNLM"/>
    </source>
</evidence>
<feature type="region of interest" description="Disordered" evidence="1">
    <location>
        <begin position="537"/>
        <end position="579"/>
    </location>
</feature>
<feature type="compositionally biased region" description="Basic residues" evidence="1">
    <location>
        <begin position="178"/>
        <end position="187"/>
    </location>
</feature>
<feature type="compositionally biased region" description="Low complexity" evidence="1">
    <location>
        <begin position="168"/>
        <end position="177"/>
    </location>
</feature>
<dbReference type="Proteomes" id="UP000649955">
    <property type="component" value="Unassembled WGS sequence"/>
</dbReference>
<feature type="region of interest" description="Disordered" evidence="1">
    <location>
        <begin position="467"/>
        <end position="499"/>
    </location>
</feature>
<comment type="caution">
    <text evidence="2">The sequence shown here is derived from an EMBL/GenBank/DDBJ whole genome shotgun (WGS) entry which is preliminary data.</text>
</comment>
<proteinExistence type="predicted"/>
<gene>
    <name evidence="2" type="ORF">GCM10017567_27250</name>
</gene>
<feature type="compositionally biased region" description="Basic and acidic residues" evidence="1">
    <location>
        <begin position="485"/>
        <end position="499"/>
    </location>
</feature>
<feature type="compositionally biased region" description="Basic and acidic residues" evidence="1">
    <location>
        <begin position="537"/>
        <end position="555"/>
    </location>
</feature>
<sequence length="579" mass="63753">MPEAYLPSRLDQALFGPPFIVIDTDNAAHTITHHLDDATDILNTDSAARAIVGTLRPPLLAIDIDPEDTGAGVDASDVVAEQLLLWADRHGLPWLRRDSGRPGHTHLIIKTPPSLRDELQLVVRTVASRQNVSATARSTLRLTSSPHRHGLPSPVLSCTLRTADADRPVTSTTTRTARPARQRRGSGRSRSESEYGHALALARAGHSTAHAWAFANLSGTKAREIGQNAWRRWFWAPATTIAAAERGLTEQQAWNLFHQASPTQAAHLGRNAWRRSRWLPALREATETRPRRIRLGPHQATGGVREPSPRRLQQVQAALHAAVERHVAQRSGPGGRNDTIAGVRVSSLYAALDAFAHAVLATRGSISIRHWAERANLDPKTVRRARDAALKLGMLKRVHQYTGGKTGCDAFILTEAAEENHNTELTSPTPYTPTLGQADPLRLRSQHQRDRLQFALNHSLRATVTGIGSRRPKEGPSPTASIEAVPHRQRDLIGGDRPHLRDGDFLHRVDGLCGDRDTPTHSNRWEGTLVYGTVDGHRRDTEQVSRLTDSQETRRAHSGIGHRKPPELRSRGGWCHGSN</sequence>